<organism evidence="6 7">
    <name type="scientific">Romeriopsis navalis LEGE 11480</name>
    <dbReference type="NCBI Taxonomy" id="2777977"/>
    <lineage>
        <taxon>Bacteria</taxon>
        <taxon>Bacillati</taxon>
        <taxon>Cyanobacteriota</taxon>
        <taxon>Cyanophyceae</taxon>
        <taxon>Leptolyngbyales</taxon>
        <taxon>Leptolyngbyaceae</taxon>
        <taxon>Romeriopsis</taxon>
        <taxon>Romeriopsis navalis</taxon>
    </lineage>
</organism>
<dbReference type="Gene3D" id="1.10.357.10">
    <property type="entry name" value="Tetracycline Repressor, domain 2"/>
    <property type="match status" value="1"/>
</dbReference>
<evidence type="ECO:0000259" key="5">
    <source>
        <dbReference type="PROSITE" id="PS50977"/>
    </source>
</evidence>
<evidence type="ECO:0000256" key="1">
    <source>
        <dbReference type="ARBA" id="ARBA00023015"/>
    </source>
</evidence>
<dbReference type="InterPro" id="IPR009057">
    <property type="entry name" value="Homeodomain-like_sf"/>
</dbReference>
<reference evidence="6" key="1">
    <citation type="submission" date="2020-10" db="EMBL/GenBank/DDBJ databases">
        <authorList>
            <person name="Castelo-Branco R."/>
            <person name="Eusebio N."/>
            <person name="Adriana R."/>
            <person name="Vieira A."/>
            <person name="Brugerolle De Fraissinette N."/>
            <person name="Rezende De Castro R."/>
            <person name="Schneider M.P."/>
            <person name="Vasconcelos V."/>
            <person name="Leao P.N."/>
        </authorList>
    </citation>
    <scope>NUCLEOTIDE SEQUENCE</scope>
    <source>
        <strain evidence="6">LEGE 11480</strain>
    </source>
</reference>
<dbReference type="SUPFAM" id="SSF48498">
    <property type="entry name" value="Tetracyclin repressor-like, C-terminal domain"/>
    <property type="match status" value="1"/>
</dbReference>
<evidence type="ECO:0000256" key="4">
    <source>
        <dbReference type="PROSITE-ProRule" id="PRU00335"/>
    </source>
</evidence>
<keyword evidence="1" id="KW-0805">Transcription regulation</keyword>
<dbReference type="GO" id="GO:0003677">
    <property type="term" value="F:DNA binding"/>
    <property type="evidence" value="ECO:0007669"/>
    <property type="project" value="UniProtKB-UniRule"/>
</dbReference>
<evidence type="ECO:0000313" key="6">
    <source>
        <dbReference type="EMBL" id="MBE9031729.1"/>
    </source>
</evidence>
<dbReference type="PANTHER" id="PTHR47506:SF3">
    <property type="entry name" value="HTH-TYPE TRANSCRIPTIONAL REGULATOR LMRA"/>
    <property type="match status" value="1"/>
</dbReference>
<dbReference type="FunFam" id="1.10.10.60:FF:000141">
    <property type="entry name" value="TetR family transcriptional regulator"/>
    <property type="match status" value="1"/>
</dbReference>
<feature type="domain" description="HTH tetR-type" evidence="5">
    <location>
        <begin position="6"/>
        <end position="66"/>
    </location>
</feature>
<dbReference type="EMBL" id="JADEXQ010000073">
    <property type="protein sequence ID" value="MBE9031729.1"/>
    <property type="molecule type" value="Genomic_DNA"/>
</dbReference>
<feature type="DNA-binding region" description="H-T-H motif" evidence="4">
    <location>
        <begin position="29"/>
        <end position="48"/>
    </location>
</feature>
<accession>A0A928Z4F9</accession>
<keyword evidence="2 4" id="KW-0238">DNA-binding</keyword>
<sequence length="199" mass="22067">MVTKGDKTKQRILEVAASLFWKRSYHGLNMNTISEAAGVNKATVYGYFPSKEALALAAIENYHQYVQTQIFDTVRQATDHPIAQLEMVYQAFHAATQAVYEHDGICPGCPFVNMVTELATENPALRAKIQGCFDRVGEFYRQLVRSAKQQGLATADLDEESTVRGLIAVMNGAFIASKIHNSPDEILKMLPAARRLLTS</sequence>
<dbReference type="Proteomes" id="UP000625316">
    <property type="component" value="Unassembled WGS sequence"/>
</dbReference>
<dbReference type="SUPFAM" id="SSF46689">
    <property type="entry name" value="Homeodomain-like"/>
    <property type="match status" value="1"/>
</dbReference>
<evidence type="ECO:0000313" key="7">
    <source>
        <dbReference type="Proteomes" id="UP000625316"/>
    </source>
</evidence>
<dbReference type="GO" id="GO:0045892">
    <property type="term" value="P:negative regulation of DNA-templated transcription"/>
    <property type="evidence" value="ECO:0007669"/>
    <property type="project" value="UniProtKB-ARBA"/>
</dbReference>
<evidence type="ECO:0000256" key="3">
    <source>
        <dbReference type="ARBA" id="ARBA00023163"/>
    </source>
</evidence>
<dbReference type="PROSITE" id="PS50977">
    <property type="entry name" value="HTH_TETR_2"/>
    <property type="match status" value="1"/>
</dbReference>
<gene>
    <name evidence="6" type="ORF">IQ266_18510</name>
</gene>
<name>A0A928Z4F9_9CYAN</name>
<keyword evidence="7" id="KW-1185">Reference proteome</keyword>
<protein>
    <submittedName>
        <fullName evidence="6">TetR/AcrR family transcriptional regulator</fullName>
    </submittedName>
</protein>
<dbReference type="InterPro" id="IPR036271">
    <property type="entry name" value="Tet_transcr_reg_TetR-rel_C_sf"/>
</dbReference>
<proteinExistence type="predicted"/>
<dbReference type="Gene3D" id="1.10.10.60">
    <property type="entry name" value="Homeodomain-like"/>
    <property type="match status" value="1"/>
</dbReference>
<dbReference type="InterPro" id="IPR001647">
    <property type="entry name" value="HTH_TetR"/>
</dbReference>
<evidence type="ECO:0000256" key="2">
    <source>
        <dbReference type="ARBA" id="ARBA00023125"/>
    </source>
</evidence>
<keyword evidence="3" id="KW-0804">Transcription</keyword>
<dbReference type="Pfam" id="PF00440">
    <property type="entry name" value="TetR_N"/>
    <property type="match status" value="1"/>
</dbReference>
<dbReference type="RefSeq" id="WP_264326556.1">
    <property type="nucleotide sequence ID" value="NZ_JADEXQ010000073.1"/>
</dbReference>
<comment type="caution">
    <text evidence="6">The sequence shown here is derived from an EMBL/GenBank/DDBJ whole genome shotgun (WGS) entry which is preliminary data.</text>
</comment>
<dbReference type="Pfam" id="PF16925">
    <property type="entry name" value="TetR_C_13"/>
    <property type="match status" value="1"/>
</dbReference>
<dbReference type="PANTHER" id="PTHR47506">
    <property type="entry name" value="TRANSCRIPTIONAL REGULATORY PROTEIN"/>
    <property type="match status" value="1"/>
</dbReference>
<dbReference type="InterPro" id="IPR011075">
    <property type="entry name" value="TetR_C"/>
</dbReference>
<dbReference type="PRINTS" id="PR00455">
    <property type="entry name" value="HTHTETR"/>
</dbReference>
<dbReference type="AlphaFoldDB" id="A0A928Z4F9"/>